<dbReference type="SUPFAM" id="SSF52266">
    <property type="entry name" value="SGNH hydrolase"/>
    <property type="match status" value="1"/>
</dbReference>
<dbReference type="PANTHER" id="PTHR30383:SF5">
    <property type="entry name" value="SGNH HYDROLASE-TYPE ESTERASE DOMAIN-CONTAINING PROTEIN"/>
    <property type="match status" value="1"/>
</dbReference>
<dbReference type="Proteomes" id="UP001501303">
    <property type="component" value="Unassembled WGS sequence"/>
</dbReference>
<feature type="compositionally biased region" description="Pro residues" evidence="1">
    <location>
        <begin position="348"/>
        <end position="357"/>
    </location>
</feature>
<keyword evidence="5" id="KW-1185">Reference proteome</keyword>
<name>A0ABN2P913_9ACTN</name>
<dbReference type="InterPro" id="IPR013830">
    <property type="entry name" value="SGNH_hydro"/>
</dbReference>
<dbReference type="Gene3D" id="3.40.50.1110">
    <property type="entry name" value="SGNH hydrolase"/>
    <property type="match status" value="1"/>
</dbReference>
<dbReference type="CDD" id="cd01836">
    <property type="entry name" value="FeeA_FeeB_like"/>
    <property type="match status" value="1"/>
</dbReference>
<feature type="transmembrane region" description="Helical" evidence="2">
    <location>
        <begin position="12"/>
        <end position="33"/>
    </location>
</feature>
<keyword evidence="2" id="KW-0812">Transmembrane</keyword>
<evidence type="ECO:0000313" key="4">
    <source>
        <dbReference type="EMBL" id="GAA1915042.1"/>
    </source>
</evidence>
<organism evidence="4 5">
    <name type="scientific">Streptomyces sodiiphilus</name>
    <dbReference type="NCBI Taxonomy" id="226217"/>
    <lineage>
        <taxon>Bacteria</taxon>
        <taxon>Bacillati</taxon>
        <taxon>Actinomycetota</taxon>
        <taxon>Actinomycetes</taxon>
        <taxon>Kitasatosporales</taxon>
        <taxon>Streptomycetaceae</taxon>
        <taxon>Streptomyces</taxon>
    </lineage>
</organism>
<dbReference type="InterPro" id="IPR036514">
    <property type="entry name" value="SGNH_hydro_sf"/>
</dbReference>
<dbReference type="Pfam" id="PF13472">
    <property type="entry name" value="Lipase_GDSL_2"/>
    <property type="match status" value="1"/>
</dbReference>
<accession>A0ABN2P913</accession>
<dbReference type="GO" id="GO:0016787">
    <property type="term" value="F:hydrolase activity"/>
    <property type="evidence" value="ECO:0007669"/>
    <property type="project" value="UniProtKB-KW"/>
</dbReference>
<keyword evidence="4" id="KW-0378">Hydrolase</keyword>
<evidence type="ECO:0000313" key="5">
    <source>
        <dbReference type="Proteomes" id="UP001501303"/>
    </source>
</evidence>
<feature type="region of interest" description="Disordered" evidence="1">
    <location>
        <begin position="319"/>
        <end position="357"/>
    </location>
</feature>
<keyword evidence="2" id="KW-0472">Membrane</keyword>
<dbReference type="EMBL" id="BAAAMJ010000026">
    <property type="protein sequence ID" value="GAA1915042.1"/>
    <property type="molecule type" value="Genomic_DNA"/>
</dbReference>
<dbReference type="InterPro" id="IPR051532">
    <property type="entry name" value="Ester_Hydrolysis_Enzymes"/>
</dbReference>
<dbReference type="RefSeq" id="WP_344261653.1">
    <property type="nucleotide sequence ID" value="NZ_BAAAMJ010000026.1"/>
</dbReference>
<proteinExistence type="predicted"/>
<feature type="domain" description="SGNH hydrolase-type esterase" evidence="3">
    <location>
        <begin position="73"/>
        <end position="254"/>
    </location>
</feature>
<evidence type="ECO:0000256" key="1">
    <source>
        <dbReference type="SAM" id="MobiDB-lite"/>
    </source>
</evidence>
<keyword evidence="2" id="KW-1133">Transmembrane helix</keyword>
<protein>
    <submittedName>
        <fullName evidence="4">SGNH/GDSL hydrolase family protein</fullName>
    </submittedName>
</protein>
<sequence length="357" mass="37071">MSTARVARRIATAAAYGSGGLGILGGVAVGLLLTEMQLARRQIPVSTDEPPVADGLYGAALAARHGPPWRLAFLGDSTAAGLGVHRAAQTPGALLASGLAAVSERPVLLRNVALSGAQSDDLERQVSMLLAEPRPAPAPDICVIMIGANDITGRVPMARSVQYLSEAVARLRTAGCLVVVGTCPDLGSVEPVVQPLRWIARRLSRQLAAAQTIAVVELGGRTVSLGDLLGPEFAANPREMFGPDRYHPSAEGYATAAMAILPTLCAALGVWPEDGERVDTSRRESILPVEDAAAAAAAESGTEVTAATAARRAPWALLKHRRRRRLTEEEPEQALRHPEAAAGTGPPSGEPAPGPHG</sequence>
<dbReference type="PANTHER" id="PTHR30383">
    <property type="entry name" value="THIOESTERASE 1/PROTEASE 1/LYSOPHOSPHOLIPASE L1"/>
    <property type="match status" value="1"/>
</dbReference>
<gene>
    <name evidence="4" type="ORF">GCM10009716_25610</name>
</gene>
<evidence type="ECO:0000256" key="2">
    <source>
        <dbReference type="SAM" id="Phobius"/>
    </source>
</evidence>
<comment type="caution">
    <text evidence="4">The sequence shown here is derived from an EMBL/GenBank/DDBJ whole genome shotgun (WGS) entry which is preliminary data.</text>
</comment>
<reference evidence="4 5" key="1">
    <citation type="journal article" date="2019" name="Int. J. Syst. Evol. Microbiol.">
        <title>The Global Catalogue of Microorganisms (GCM) 10K type strain sequencing project: providing services to taxonomists for standard genome sequencing and annotation.</title>
        <authorList>
            <consortium name="The Broad Institute Genomics Platform"/>
            <consortium name="The Broad Institute Genome Sequencing Center for Infectious Disease"/>
            <person name="Wu L."/>
            <person name="Ma J."/>
        </authorList>
    </citation>
    <scope>NUCLEOTIDE SEQUENCE [LARGE SCALE GENOMIC DNA]</scope>
    <source>
        <strain evidence="4 5">JCM 13581</strain>
    </source>
</reference>
<evidence type="ECO:0000259" key="3">
    <source>
        <dbReference type="Pfam" id="PF13472"/>
    </source>
</evidence>